<proteinExistence type="predicted"/>
<keyword evidence="2" id="KW-1185">Reference proteome</keyword>
<sequence length="54" mass="6256">MNQPSEHAQRIMIDFFLKTSVPRILAAIERGELTWEEVTGKKEVNNDEKATKRV</sequence>
<reference evidence="1 2" key="1">
    <citation type="submission" date="2020-08" db="EMBL/GenBank/DDBJ databases">
        <title>Genomic Encyclopedia of Type Strains, Phase IV (KMG-IV): sequencing the most valuable type-strain genomes for metagenomic binning, comparative biology and taxonomic classification.</title>
        <authorList>
            <person name="Goeker M."/>
        </authorList>
    </citation>
    <scope>NUCLEOTIDE SEQUENCE [LARGE SCALE GENOMIC DNA]</scope>
    <source>
        <strain evidence="1 2">DSM 16325</strain>
    </source>
</reference>
<comment type="caution">
    <text evidence="1">The sequence shown here is derived from an EMBL/GenBank/DDBJ whole genome shotgun (WGS) entry which is preliminary data.</text>
</comment>
<evidence type="ECO:0000313" key="1">
    <source>
        <dbReference type="EMBL" id="MBB5324686.1"/>
    </source>
</evidence>
<organism evidence="1 2">
    <name type="scientific">Anoxybacteroides tepidamans</name>
    <dbReference type="NCBI Taxonomy" id="265948"/>
    <lineage>
        <taxon>Bacteria</taxon>
        <taxon>Bacillati</taxon>
        <taxon>Bacillota</taxon>
        <taxon>Bacilli</taxon>
        <taxon>Bacillales</taxon>
        <taxon>Anoxybacillaceae</taxon>
        <taxon>Anoxybacteroides</taxon>
    </lineage>
</organism>
<dbReference type="EMBL" id="JACHEP010000008">
    <property type="protein sequence ID" value="MBB5324686.1"/>
    <property type="molecule type" value="Genomic_DNA"/>
</dbReference>
<gene>
    <name evidence="1" type="ORF">HNQ34_001784</name>
</gene>
<name>A0A7W8MVW3_9BACL</name>
<protein>
    <submittedName>
        <fullName evidence="1">Uncharacterized protein</fullName>
    </submittedName>
</protein>
<dbReference type="AlphaFoldDB" id="A0A7W8MVW3"/>
<accession>A0A7W8MVW3</accession>
<evidence type="ECO:0000313" key="2">
    <source>
        <dbReference type="Proteomes" id="UP000520011"/>
    </source>
</evidence>
<dbReference type="RefSeq" id="WP_183253639.1">
    <property type="nucleotide sequence ID" value="NZ_JACHEP010000008.1"/>
</dbReference>
<dbReference type="Proteomes" id="UP000520011">
    <property type="component" value="Unassembled WGS sequence"/>
</dbReference>